<evidence type="ECO:0000256" key="13">
    <source>
        <dbReference type="RuleBase" id="RU369073"/>
    </source>
</evidence>
<evidence type="ECO:0000313" key="16">
    <source>
        <dbReference type="Proteomes" id="UP001356427"/>
    </source>
</evidence>
<evidence type="ECO:0000256" key="12">
    <source>
        <dbReference type="PROSITE-ProRule" id="PRU00309"/>
    </source>
</evidence>
<dbReference type="SUPFAM" id="SSF57716">
    <property type="entry name" value="Glucocorticoid receptor-like (DNA-binding domain)"/>
    <property type="match status" value="1"/>
</dbReference>
<keyword evidence="4 12" id="KW-0863">Zinc-finger</keyword>
<accession>A0AAN8QNU2</accession>
<protein>
    <recommendedName>
        <fullName evidence="13">THAP domain-containing protein 1</fullName>
    </recommendedName>
</protein>
<keyword evidence="8 12" id="KW-0238">DNA-binding</keyword>
<reference evidence="15 16" key="1">
    <citation type="submission" date="2021-04" db="EMBL/GenBank/DDBJ databases">
        <authorList>
            <person name="De Guttry C."/>
            <person name="Zahm M."/>
            <person name="Klopp C."/>
            <person name="Cabau C."/>
            <person name="Louis A."/>
            <person name="Berthelot C."/>
            <person name="Parey E."/>
            <person name="Roest Crollius H."/>
            <person name="Montfort J."/>
            <person name="Robinson-Rechavi M."/>
            <person name="Bucao C."/>
            <person name="Bouchez O."/>
            <person name="Gislard M."/>
            <person name="Lluch J."/>
            <person name="Milhes M."/>
            <person name="Lampietro C."/>
            <person name="Lopez Roques C."/>
            <person name="Donnadieu C."/>
            <person name="Braasch I."/>
            <person name="Desvignes T."/>
            <person name="Postlethwait J."/>
            <person name="Bobe J."/>
            <person name="Wedekind C."/>
            <person name="Guiguen Y."/>
        </authorList>
    </citation>
    <scope>NUCLEOTIDE SEQUENCE [LARGE SCALE GENOMIC DNA]</scope>
    <source>
        <strain evidence="15">Cs_M1</strain>
        <tissue evidence="15">Blood</tissue>
    </source>
</reference>
<gene>
    <name evidence="15" type="ORF">J4Q44_G00253290</name>
</gene>
<feature type="domain" description="THAP-type" evidence="14">
    <location>
        <begin position="1"/>
        <end position="90"/>
    </location>
</feature>
<evidence type="ECO:0000256" key="11">
    <source>
        <dbReference type="ARBA" id="ARBA00023306"/>
    </source>
</evidence>
<dbReference type="GO" id="GO:0001935">
    <property type="term" value="P:endothelial cell proliferation"/>
    <property type="evidence" value="ECO:0007669"/>
    <property type="project" value="UniProtKB-UniRule"/>
</dbReference>
<evidence type="ECO:0000256" key="8">
    <source>
        <dbReference type="ARBA" id="ARBA00023125"/>
    </source>
</evidence>
<comment type="similarity">
    <text evidence="2 13">Belongs to the THAP1 family.</text>
</comment>
<dbReference type="EMBL" id="JAGTTL010000023">
    <property type="protein sequence ID" value="KAK6304743.1"/>
    <property type="molecule type" value="Genomic_DNA"/>
</dbReference>
<evidence type="ECO:0000256" key="7">
    <source>
        <dbReference type="ARBA" id="ARBA00023054"/>
    </source>
</evidence>
<dbReference type="InterPro" id="IPR006612">
    <property type="entry name" value="THAP_Znf"/>
</dbReference>
<dbReference type="SMART" id="SM00692">
    <property type="entry name" value="DM3"/>
    <property type="match status" value="1"/>
</dbReference>
<comment type="subcellular location">
    <subcellularLocation>
        <location evidence="1 13">Nucleus</location>
        <location evidence="1 13">Nucleoplasm</location>
    </subcellularLocation>
</comment>
<dbReference type="InterPro" id="IPR038441">
    <property type="entry name" value="THAP_Znf_sf"/>
</dbReference>
<dbReference type="GO" id="GO:0043565">
    <property type="term" value="F:sequence-specific DNA binding"/>
    <property type="evidence" value="ECO:0007669"/>
    <property type="project" value="UniProtKB-UniRule"/>
</dbReference>
<evidence type="ECO:0000256" key="5">
    <source>
        <dbReference type="ARBA" id="ARBA00022833"/>
    </source>
</evidence>
<keyword evidence="5" id="KW-0862">Zinc</keyword>
<evidence type="ECO:0000256" key="3">
    <source>
        <dbReference type="ARBA" id="ARBA00022723"/>
    </source>
</evidence>
<evidence type="ECO:0000256" key="9">
    <source>
        <dbReference type="ARBA" id="ARBA00023163"/>
    </source>
</evidence>
<evidence type="ECO:0000256" key="1">
    <source>
        <dbReference type="ARBA" id="ARBA00004642"/>
    </source>
</evidence>
<evidence type="ECO:0000256" key="2">
    <source>
        <dbReference type="ARBA" id="ARBA00006177"/>
    </source>
</evidence>
<evidence type="ECO:0000259" key="14">
    <source>
        <dbReference type="PROSITE" id="PS50950"/>
    </source>
</evidence>
<proteinExistence type="inferred from homology"/>
<dbReference type="SMART" id="SM00980">
    <property type="entry name" value="THAP"/>
    <property type="match status" value="1"/>
</dbReference>
<dbReference type="PROSITE" id="PS50950">
    <property type="entry name" value="ZF_THAP"/>
    <property type="match status" value="1"/>
</dbReference>
<dbReference type="Gene3D" id="6.20.210.20">
    <property type="entry name" value="THAP domain"/>
    <property type="match status" value="1"/>
</dbReference>
<dbReference type="GO" id="GO:0005654">
    <property type="term" value="C:nucleoplasm"/>
    <property type="evidence" value="ECO:0007669"/>
    <property type="project" value="UniProtKB-SubCell"/>
</dbReference>
<dbReference type="Proteomes" id="UP001356427">
    <property type="component" value="Unassembled WGS sequence"/>
</dbReference>
<keyword evidence="9 13" id="KW-0804">Transcription</keyword>
<comment type="function">
    <text evidence="13">DNA-binding transcription regulator that regulates endothelial cell proliferation and G1/S cell-cycle progression. Specifically binds the 5'-[AT]NTNN[GT]GGCA[AGT]-3' core DNA sequence and acts by modulating expression of pRB-E2F cell-cycle target genes.</text>
</comment>
<evidence type="ECO:0000256" key="10">
    <source>
        <dbReference type="ARBA" id="ARBA00023242"/>
    </source>
</evidence>
<dbReference type="PANTHER" id="PTHR46600">
    <property type="entry name" value="THAP DOMAIN-CONTAINING"/>
    <property type="match status" value="1"/>
</dbReference>
<keyword evidence="6 13" id="KW-0805">Transcription regulation</keyword>
<sequence length="119" mass="13746">MNCIASGCMNWLQKNPSVSCHRLPKDPQRLKKWIHVLKRKEVPARASRVCRQHFVETDFAMKGTFDAANGSFRMERSHSSLVTIATPTRSMRSSRRLWCRGYRPTILNIADFGVQQKPE</sequence>
<keyword evidence="3" id="KW-0479">Metal-binding</keyword>
<dbReference type="InterPro" id="IPR026516">
    <property type="entry name" value="THAP1/10"/>
</dbReference>
<evidence type="ECO:0000256" key="6">
    <source>
        <dbReference type="ARBA" id="ARBA00023015"/>
    </source>
</evidence>
<dbReference type="GO" id="GO:0008270">
    <property type="term" value="F:zinc ion binding"/>
    <property type="evidence" value="ECO:0007669"/>
    <property type="project" value="UniProtKB-KW"/>
</dbReference>
<dbReference type="AlphaFoldDB" id="A0AAN8QNU2"/>
<evidence type="ECO:0000256" key="4">
    <source>
        <dbReference type="ARBA" id="ARBA00022771"/>
    </source>
</evidence>
<comment type="caution">
    <text evidence="15">The sequence shown here is derived from an EMBL/GenBank/DDBJ whole genome shotgun (WGS) entry which is preliminary data.</text>
</comment>
<organism evidence="15 16">
    <name type="scientific">Coregonus suidteri</name>
    <dbReference type="NCBI Taxonomy" id="861788"/>
    <lineage>
        <taxon>Eukaryota</taxon>
        <taxon>Metazoa</taxon>
        <taxon>Chordata</taxon>
        <taxon>Craniata</taxon>
        <taxon>Vertebrata</taxon>
        <taxon>Euteleostomi</taxon>
        <taxon>Actinopterygii</taxon>
        <taxon>Neopterygii</taxon>
        <taxon>Teleostei</taxon>
        <taxon>Protacanthopterygii</taxon>
        <taxon>Salmoniformes</taxon>
        <taxon>Salmonidae</taxon>
        <taxon>Coregoninae</taxon>
        <taxon>Coregonus</taxon>
    </lineage>
</organism>
<evidence type="ECO:0000313" key="15">
    <source>
        <dbReference type="EMBL" id="KAK6304743.1"/>
    </source>
</evidence>
<dbReference type="Pfam" id="PF05485">
    <property type="entry name" value="THAP"/>
    <property type="match status" value="1"/>
</dbReference>
<keyword evidence="10 13" id="KW-0539">Nucleus</keyword>
<dbReference type="GO" id="GO:0003700">
    <property type="term" value="F:DNA-binding transcription factor activity"/>
    <property type="evidence" value="ECO:0007669"/>
    <property type="project" value="UniProtKB-UniRule"/>
</dbReference>
<name>A0AAN8QNU2_9TELE</name>
<keyword evidence="16" id="KW-1185">Reference proteome</keyword>
<keyword evidence="7 13" id="KW-0175">Coiled coil</keyword>
<dbReference type="PANTHER" id="PTHR46600:SF1">
    <property type="entry name" value="THAP DOMAIN-CONTAINING PROTEIN 1"/>
    <property type="match status" value="1"/>
</dbReference>
<keyword evidence="11 13" id="KW-0131">Cell cycle</keyword>